<dbReference type="EMBL" id="JAOB01000069">
    <property type="protein sequence ID" value="EUA23245.1"/>
    <property type="molecule type" value="Genomic_DNA"/>
</dbReference>
<evidence type="ECO:0000313" key="1">
    <source>
        <dbReference type="EMBL" id="EUA23245.1"/>
    </source>
</evidence>
<gene>
    <name evidence="1" type="ORF">I553_5554</name>
</gene>
<accession>X7ZX87</accession>
<dbReference type="AlphaFoldDB" id="X7ZX87"/>
<dbReference type="PATRIC" id="fig|1299334.3.peg.7504"/>
<sequence>MRERFVTVGITTLSMRGYPVNVYTPILVLGGSPLLSRCSR</sequence>
<proteinExistence type="predicted"/>
<protein>
    <submittedName>
        <fullName evidence="1">Uncharacterized protein</fullName>
    </submittedName>
</protein>
<organism evidence="1">
    <name type="scientific">Mycobacterium xenopi 4042</name>
    <dbReference type="NCBI Taxonomy" id="1299334"/>
    <lineage>
        <taxon>Bacteria</taxon>
        <taxon>Bacillati</taxon>
        <taxon>Actinomycetota</taxon>
        <taxon>Actinomycetes</taxon>
        <taxon>Mycobacteriales</taxon>
        <taxon>Mycobacteriaceae</taxon>
        <taxon>Mycobacterium</taxon>
    </lineage>
</organism>
<reference evidence="1" key="1">
    <citation type="submission" date="2014-01" db="EMBL/GenBank/DDBJ databases">
        <authorList>
            <person name="Brown-Elliot B."/>
            <person name="Wallace R."/>
            <person name="Lenaerts A."/>
            <person name="Ordway D."/>
            <person name="DeGroote M.A."/>
            <person name="Parker T."/>
            <person name="Sizemore C."/>
            <person name="Tallon L.J."/>
            <person name="Sadzewicz L.K."/>
            <person name="Sengamalay N."/>
            <person name="Fraser C.M."/>
            <person name="Hine E."/>
            <person name="Shefchek K.A."/>
            <person name="Das S.P."/>
            <person name="Tettelin H."/>
        </authorList>
    </citation>
    <scope>NUCLEOTIDE SEQUENCE [LARGE SCALE GENOMIC DNA]</scope>
    <source>
        <strain evidence="1">4042</strain>
    </source>
</reference>
<comment type="caution">
    <text evidence="1">The sequence shown here is derived from an EMBL/GenBank/DDBJ whole genome shotgun (WGS) entry which is preliminary data.</text>
</comment>
<name>X7ZX87_MYCXE</name>